<organism evidence="2 3">
    <name type="scientific">Nonomuraea montanisoli</name>
    <dbReference type="NCBI Taxonomy" id="2741721"/>
    <lineage>
        <taxon>Bacteria</taxon>
        <taxon>Bacillati</taxon>
        <taxon>Actinomycetota</taxon>
        <taxon>Actinomycetes</taxon>
        <taxon>Streptosporangiales</taxon>
        <taxon>Streptosporangiaceae</taxon>
        <taxon>Nonomuraea</taxon>
    </lineage>
</organism>
<dbReference type="Pfam" id="PF00578">
    <property type="entry name" value="AhpC-TSA"/>
    <property type="match status" value="1"/>
</dbReference>
<evidence type="ECO:0000259" key="1">
    <source>
        <dbReference type="PROSITE" id="PS51352"/>
    </source>
</evidence>
<dbReference type="RefSeq" id="WP_175590373.1">
    <property type="nucleotide sequence ID" value="NZ_JABWGN010000006.1"/>
</dbReference>
<evidence type="ECO:0000313" key="2">
    <source>
        <dbReference type="EMBL" id="NUW32905.1"/>
    </source>
</evidence>
<proteinExistence type="predicted"/>
<dbReference type="GO" id="GO:0016491">
    <property type="term" value="F:oxidoreductase activity"/>
    <property type="evidence" value="ECO:0007669"/>
    <property type="project" value="InterPro"/>
</dbReference>
<dbReference type="GO" id="GO:0016209">
    <property type="term" value="F:antioxidant activity"/>
    <property type="evidence" value="ECO:0007669"/>
    <property type="project" value="InterPro"/>
</dbReference>
<dbReference type="Gene3D" id="3.40.30.10">
    <property type="entry name" value="Glutaredoxin"/>
    <property type="match status" value="1"/>
</dbReference>
<dbReference type="SUPFAM" id="SSF52833">
    <property type="entry name" value="Thioredoxin-like"/>
    <property type="match status" value="1"/>
</dbReference>
<dbReference type="AlphaFoldDB" id="A0A7Y6I8T9"/>
<keyword evidence="3" id="KW-1185">Reference proteome</keyword>
<comment type="caution">
    <text evidence="2">The sequence shown here is derived from an EMBL/GenBank/DDBJ whole genome shotgun (WGS) entry which is preliminary data.</text>
</comment>
<gene>
    <name evidence="2" type="ORF">HTZ77_15890</name>
</gene>
<dbReference type="InterPro" id="IPR013766">
    <property type="entry name" value="Thioredoxin_domain"/>
</dbReference>
<reference evidence="2 3" key="1">
    <citation type="submission" date="2020-06" db="EMBL/GenBank/DDBJ databases">
        <title>Nonomuraea sp. SMC257, a novel actinomycete isolated from soil.</title>
        <authorList>
            <person name="Chanama M."/>
        </authorList>
    </citation>
    <scope>NUCLEOTIDE SEQUENCE [LARGE SCALE GENOMIC DNA]</scope>
    <source>
        <strain evidence="2 3">SMC257</strain>
    </source>
</reference>
<feature type="domain" description="Thioredoxin" evidence="1">
    <location>
        <begin position="52"/>
        <end position="189"/>
    </location>
</feature>
<dbReference type="InterPro" id="IPR000866">
    <property type="entry name" value="AhpC/TSA"/>
</dbReference>
<sequence length="189" mass="19340">MYQTAALILVGVLALANLLFTFGVVRRLREHTAELADLRSGRLGVGGTDVALPAGATVGHFEAAEVGGRSVTLTEMGERPLVGFFSPHCGPCKERLPLFAEHAATRPGGPAEVLAVVVGTPDDTAEVVEQLLPVATVVVEPDQGPLQRAFGVSGFPAFVLVEGGVVGASGFDFEPVASRDAAAAVPAAS</sequence>
<dbReference type="EMBL" id="JABWGN010000006">
    <property type="protein sequence ID" value="NUW32905.1"/>
    <property type="molecule type" value="Genomic_DNA"/>
</dbReference>
<accession>A0A7Y6I8T9</accession>
<protein>
    <submittedName>
        <fullName evidence="2">Redoxin domain-containing protein</fullName>
    </submittedName>
</protein>
<dbReference type="PROSITE" id="PS51352">
    <property type="entry name" value="THIOREDOXIN_2"/>
    <property type="match status" value="1"/>
</dbReference>
<dbReference type="Proteomes" id="UP000586042">
    <property type="component" value="Unassembled WGS sequence"/>
</dbReference>
<name>A0A7Y6I8T9_9ACTN</name>
<evidence type="ECO:0000313" key="3">
    <source>
        <dbReference type="Proteomes" id="UP000586042"/>
    </source>
</evidence>
<dbReference type="InterPro" id="IPR036249">
    <property type="entry name" value="Thioredoxin-like_sf"/>
</dbReference>